<reference evidence="9 10" key="1">
    <citation type="journal article" date="2015" name="Nat. Commun.">
        <title>Lucilia cuprina genome unlocks parasitic fly biology to underpin future interventions.</title>
        <authorList>
            <person name="Anstead C.A."/>
            <person name="Korhonen P.K."/>
            <person name="Young N.D."/>
            <person name="Hall R.S."/>
            <person name="Jex A.R."/>
            <person name="Murali S.C."/>
            <person name="Hughes D.S."/>
            <person name="Lee S.F."/>
            <person name="Perry T."/>
            <person name="Stroehlein A.J."/>
            <person name="Ansell B.R."/>
            <person name="Breugelmans B."/>
            <person name="Hofmann A."/>
            <person name="Qu J."/>
            <person name="Dugan S."/>
            <person name="Lee S.L."/>
            <person name="Chao H."/>
            <person name="Dinh H."/>
            <person name="Han Y."/>
            <person name="Doddapaneni H.V."/>
            <person name="Worley K.C."/>
            <person name="Muzny D.M."/>
            <person name="Ioannidis P."/>
            <person name="Waterhouse R.M."/>
            <person name="Zdobnov E.M."/>
            <person name="James P.J."/>
            <person name="Bagnall N.H."/>
            <person name="Kotze A.C."/>
            <person name="Gibbs R.A."/>
            <person name="Richards S."/>
            <person name="Batterham P."/>
            <person name="Gasser R.B."/>
        </authorList>
    </citation>
    <scope>NUCLEOTIDE SEQUENCE [LARGE SCALE GENOMIC DNA]</scope>
    <source>
        <strain evidence="9 10">LS</strain>
        <tissue evidence="9">Full body</tissue>
    </source>
</reference>
<comment type="function">
    <text evidence="5">Required for proper homologous chromosome pairing and efficient cross-over and intragenic recombination during meiosis.</text>
</comment>
<dbReference type="InterPro" id="IPR040453">
    <property type="entry name" value="Mnd1_HTH"/>
</dbReference>
<dbReference type="InterPro" id="IPR040661">
    <property type="entry name" value="LZ3wCH"/>
</dbReference>
<evidence type="ECO:0000256" key="2">
    <source>
        <dbReference type="ARBA" id="ARBA00005981"/>
    </source>
</evidence>
<evidence type="ECO:0000259" key="7">
    <source>
        <dbReference type="Pfam" id="PF03962"/>
    </source>
</evidence>
<feature type="coiled-coil region" evidence="6">
    <location>
        <begin position="86"/>
        <end position="154"/>
    </location>
</feature>
<dbReference type="GO" id="GO:0003690">
    <property type="term" value="F:double-stranded DNA binding"/>
    <property type="evidence" value="ECO:0007669"/>
    <property type="project" value="InterPro"/>
</dbReference>
<organism evidence="9 10">
    <name type="scientific">Lucilia cuprina</name>
    <name type="common">Green bottle fly</name>
    <name type="synonym">Australian sheep blowfly</name>
    <dbReference type="NCBI Taxonomy" id="7375"/>
    <lineage>
        <taxon>Eukaryota</taxon>
        <taxon>Metazoa</taxon>
        <taxon>Ecdysozoa</taxon>
        <taxon>Arthropoda</taxon>
        <taxon>Hexapoda</taxon>
        <taxon>Insecta</taxon>
        <taxon>Pterygota</taxon>
        <taxon>Neoptera</taxon>
        <taxon>Endopterygota</taxon>
        <taxon>Diptera</taxon>
        <taxon>Brachycera</taxon>
        <taxon>Muscomorpha</taxon>
        <taxon>Oestroidea</taxon>
        <taxon>Calliphoridae</taxon>
        <taxon>Luciliinae</taxon>
        <taxon>Lucilia</taxon>
    </lineage>
</organism>
<feature type="domain" description="Leucine zipper with capping helix" evidence="8">
    <location>
        <begin position="151"/>
        <end position="205"/>
    </location>
</feature>
<gene>
    <name evidence="9" type="ORF">FF38_08904</name>
</gene>
<evidence type="ECO:0000313" key="9">
    <source>
        <dbReference type="EMBL" id="KNC24518.1"/>
    </source>
</evidence>
<evidence type="ECO:0000256" key="1">
    <source>
        <dbReference type="ARBA" id="ARBA00004123"/>
    </source>
</evidence>
<keyword evidence="10" id="KW-1185">Reference proteome</keyword>
<evidence type="ECO:0000256" key="3">
    <source>
        <dbReference type="ARBA" id="ARBA00023054"/>
    </source>
</evidence>
<dbReference type="InterPro" id="IPR005647">
    <property type="entry name" value="Mnd1"/>
</dbReference>
<dbReference type="Pfam" id="PF18517">
    <property type="entry name" value="LZ3wCH"/>
    <property type="match status" value="1"/>
</dbReference>
<dbReference type="OMA" id="VCYWAFP"/>
<dbReference type="EMBL" id="JRES01001220">
    <property type="protein sequence ID" value="KNC24518.1"/>
    <property type="molecule type" value="Genomic_DNA"/>
</dbReference>
<name>A0A0L0BWV4_LUCCU</name>
<keyword evidence="3 6" id="KW-0175">Coiled coil</keyword>
<dbReference type="OrthoDB" id="273345at2759"/>
<dbReference type="Proteomes" id="UP000037069">
    <property type="component" value="Unassembled WGS sequence"/>
</dbReference>
<keyword evidence="4 5" id="KW-0539">Nucleus</keyword>
<dbReference type="GO" id="GO:0007131">
    <property type="term" value="P:reciprocal meiotic recombination"/>
    <property type="evidence" value="ECO:0007669"/>
    <property type="project" value="InterPro"/>
</dbReference>
<feature type="domain" description="Mnd1 HTH" evidence="7">
    <location>
        <begin position="16"/>
        <end position="75"/>
    </location>
</feature>
<evidence type="ECO:0000256" key="5">
    <source>
        <dbReference type="PIRNR" id="PIRNR026991"/>
    </source>
</evidence>
<proteinExistence type="inferred from homology"/>
<dbReference type="SUPFAM" id="SSF57997">
    <property type="entry name" value="Tropomyosin"/>
    <property type="match status" value="1"/>
</dbReference>
<comment type="subcellular location">
    <subcellularLocation>
        <location evidence="1 5">Nucleus</location>
    </subcellularLocation>
</comment>
<dbReference type="GO" id="GO:0005634">
    <property type="term" value="C:nucleus"/>
    <property type="evidence" value="ECO:0007669"/>
    <property type="project" value="UniProtKB-SubCell"/>
</dbReference>
<evidence type="ECO:0000313" key="10">
    <source>
        <dbReference type="Proteomes" id="UP000037069"/>
    </source>
</evidence>
<comment type="caution">
    <text evidence="9">The sequence shown here is derived from an EMBL/GenBank/DDBJ whole genome shotgun (WGS) entry which is preliminary data.</text>
</comment>
<dbReference type="PIRSF" id="PIRSF026991">
    <property type="entry name" value="Mnd1"/>
    <property type="match status" value="1"/>
</dbReference>
<dbReference type="AlphaFoldDB" id="A0A0L0BWV4"/>
<protein>
    <recommendedName>
        <fullName evidence="5">Meiotic nuclear division protein 1 homolog</fullName>
    </recommendedName>
</protein>
<accession>A0A0L0BWV4</accession>
<evidence type="ECO:0000256" key="6">
    <source>
        <dbReference type="SAM" id="Coils"/>
    </source>
</evidence>
<dbReference type="STRING" id="7375.A0A0L0BWV4"/>
<dbReference type="Pfam" id="PF03962">
    <property type="entry name" value="Mnd1"/>
    <property type="match status" value="1"/>
</dbReference>
<comment type="similarity">
    <text evidence="2 5">Belongs to the MND1 family.</text>
</comment>
<evidence type="ECO:0000256" key="4">
    <source>
        <dbReference type="ARBA" id="ARBA00023242"/>
    </source>
</evidence>
<evidence type="ECO:0000259" key="8">
    <source>
        <dbReference type="Pfam" id="PF18517"/>
    </source>
</evidence>
<sequence length="207" mass="24233">MSRRKPLTADEKQVKLLELFHETNDIYQLKDLERLAPQEKGIVMQSVKTTLQELVDNGLVHSEKISGSLYYWSFPSENIKKMGKQINEVESKTIQIEQRLQATQSQLKNAEDALEDLAAVEVISREIAVLKDEKETLEKRLQEFQHEVDYEELKAKECDTKKLLEAANRWTDNVFITKSWCKRKFDKQDRELNKVFGIPEELDYVDV</sequence>